<feature type="region of interest" description="Disordered" evidence="1">
    <location>
        <begin position="1920"/>
        <end position="1942"/>
    </location>
</feature>
<dbReference type="SUPFAM" id="SSF56935">
    <property type="entry name" value="Porins"/>
    <property type="match status" value="1"/>
</dbReference>
<evidence type="ECO:0000256" key="1">
    <source>
        <dbReference type="SAM" id="MobiDB-lite"/>
    </source>
</evidence>
<feature type="domain" description="Gliding motility protein SprA N-terminal" evidence="2">
    <location>
        <begin position="86"/>
        <end position="450"/>
    </location>
</feature>
<feature type="region of interest" description="Disordered" evidence="1">
    <location>
        <begin position="1459"/>
        <end position="1487"/>
    </location>
</feature>
<name>A0A1T4NCD1_9PORP</name>
<dbReference type="STRING" id="29524.SAMN02745171_01066"/>
<dbReference type="EMBL" id="FUXE01000010">
    <property type="protein sequence ID" value="SJZ76909.1"/>
    <property type="molecule type" value="Genomic_DNA"/>
</dbReference>
<sequence>MSYRTHFRFFYLLLLLLICSIGVAMASRLLFGAPYRPSTFFPKEKIKSQPVVQDSLRYPVRKTIPASYLDLEQKHPADLRNPSLLKEEFIYDVATGNYLYITTFNGQRIGTPIAYTPQQYWEYVRRKKGNNYFIQKDENEAKESGKKQFNPFDFGFELGPAEKIFGPGGVKLRTQGSAEVLMGVKSSATENPSLPQNARRHTFFDFDQKIQANVQASVGSKLNFNLNYNTETTFDFDSKKLKLSYEGEEDDIIKLIEAGNVSLQPKNSLIQGGASLFGLHTKMQFGKLDLSLVVSQQEAETKRISSEGGAQTTPFEFSANNYDENRHFFLGHYFREHYDQALSTLPFISSGIVINRVELWVTNKRTRFEDARNIVAFSDLGEPHRVSASGVIPSGFEVPDNKANSLYNTILALADLRKIDRVSQVLQGVYEGGRDYEKLESARRLTESEYTLNNSLGYISLNVRLSTDEVLAIAYEYTYKGQVYQVGEFSTDRSDSSTDNLYVKLLKGSAMTTSSPYWYFMMRNIYSLGTNVSDLQEDRFRLDILYKDDKLGTAIPYLNEGPTKGQLLIRTLDMDRLDRRNEAHPDGVFDFVRGYTVNPQRGWIIFSTVEPFGATLRRKIGDPVIADKYVYQEIYDTTAVAARQVTEKDKFILRGEYKASSSGQISLGAGIANVTPGSVRVTAGGVTLTENVDYTVNYAMGTVTILNESILNSGTRVDVSLENRGLMNMQRKTMVGLDMNYHFTKDLVFGGTFMHLSEMPLTTKTPIGSESMRNTLWGMNLSYRTDWQGLTNWVDKLPFLNLTQPSELRFNAEFAHLIPGHYEGRYAKGYSYIDDFETSQNSIDLMNPYSWMLSSTPYQDGANVLFPEATLSNDVRYGEHRARLAWFYIDPMFNRANSSLTPSYIRNNLDLQSNHFVREINIQELFPYRDFSQSHYSYLQTFNLSYYPKERGPYNLNDQALLPDGTLANPEKNWGGIMRKIDQSDFEAANIEYLEFWLLDPFVYTKGTTQGGDFYINLGEINEEVLRDEKKFFENGMPLNDDAQATVETVWGKVPIRQGTGYAFDNSPGARAKQDVGFNGLTDEEERVWASYVSYLNGVKNKVSPEVLQRWAADDMSPLNDPAGDNFLHYRNGRFDERQAPILERYKYYNGVQGNSAEATDTNDVYSIASRIVPDVEDINQDNTLNENEKYFQYKIALRPDQMVIGKNYIVDVRPATVTLPNGKQETVSWYQFKVPVRDFNQKVGGIADFKSIRFIRLFLTDFKEEVFLRFGTFKLVRGDWRQYERELHDPLLQPISKGVLEVSAVNIEENGDRQPVNYVLPPGVLRSLDPSASQTTQQNEQSLSLKITKLAPGDARAVYRNTGLDLRRYKRLELFTHAERLVSDETNTSNGDMSVFIRLGSDYRNNYYEYSVPLNITPFGIYSTDIAQDRRTVWPEENKMDIMLSVLTELKRERNRAKSEGQAEADFFKRYSKPDPKNPRNSITVMGNPSLSSVKTIMIGVRNNAHDIKSVEIWVNEMRLSDYLEQGGWAANADMQLKVSDWGTLAVRGQMQTAGFGALDQTLSQRRLEDLRQVNLSANFEMGRFFSEKAQVTLPLYYTFSDEVITPRYNPLDQDILLSDAIKAVVTKEERDSITSHAVTQTRSHAFSLSNMRVGIKSKTPMPYDPINFSASYSYSQTDHNTPDYVYDRKRDWQAALTYDYSPVLPPLKPFAGLKSRNSAVQVLKSYQINYLPSKISFSTSMLRNYSEQQIRNFIPGVGDATPLPATFLQNFLWDRAVALNWNLTTNLQFSFKSGTNARIEEPYLQVNRELEPDKYKVWRDSVNRSIAEFGTPMKYDQTANLTWKLPFSLIPYMNWINGSVTYTGTYNWDLGARMPNGEFIGNIIRNERRIEGSFSMNFTQLYKLIPFLANIEKAMGKSSFDSSPRQRMAEQRTEKKSLQPKKYTQDIKLKGDSITVVKHNLGTKKIDLKATTTEGKTYKLKTRIIDANSVEIRNQDTLALKLTIVSRDEKSSRKAKEGSAFGNYMLYSLMMLKDINVTYNRTNNLNLPGFMPSIQAAGGQSRTAAGLAPGWDFAFGFTDNSYVEKAASYGWLTTAQENVNPSAYSQTENLAIRVTLEPLKDLRITLTANRVDTKREETQFVFDGMPRTYGGNFTMTTIGLKGFFFTPVGANGYASPAFSDFLASRGIIASRFRDLYKQYPSADNVLVRENSTDVLIPAFLAAYSQRDVNSIELNPFPAPTALLPNWNLTYTGLSKLPIFKNLFRNIALSHGYTSTYTVGGYQSLLGWKELSKDSSLPLGFLREVPASNLANPTGVVESSGQRVASLPFNIPGVTLQEGFNPLIGLEVTIKNGMSLSSRWNKRRTLNLNITAFQLVESASDEFTAGISYKVDNFLTMIGLKKKRRASTKAKDALFTSGGAMTLRLDYSYNKSSMLIRKIQEDFTQATNGNIAHSLKFSADYALSKMLTLRAYYDWNMNHPLVSTASFPTRNSNFGVSLRINLTQ</sequence>
<evidence type="ECO:0000313" key="3">
    <source>
        <dbReference type="EMBL" id="SJZ76909.1"/>
    </source>
</evidence>
<dbReference type="InterPro" id="IPR026377">
    <property type="entry name" value="Cell_surface_SprA"/>
</dbReference>
<feature type="compositionally biased region" description="Basic and acidic residues" evidence="1">
    <location>
        <begin position="1929"/>
        <end position="1942"/>
    </location>
</feature>
<dbReference type="InterPro" id="IPR025684">
    <property type="entry name" value="SprA_N_dom"/>
</dbReference>
<accession>A0A1T4NCD1</accession>
<gene>
    <name evidence="3" type="ORF">SAMN02745171_01066</name>
</gene>
<dbReference type="Proteomes" id="UP000190121">
    <property type="component" value="Unassembled WGS sequence"/>
</dbReference>
<organism evidence="3 4">
    <name type="scientific">Porphyromonas circumdentaria</name>
    <dbReference type="NCBI Taxonomy" id="29524"/>
    <lineage>
        <taxon>Bacteria</taxon>
        <taxon>Pseudomonadati</taxon>
        <taxon>Bacteroidota</taxon>
        <taxon>Bacteroidia</taxon>
        <taxon>Bacteroidales</taxon>
        <taxon>Porphyromonadaceae</taxon>
        <taxon>Porphyromonas</taxon>
    </lineage>
</organism>
<dbReference type="Pfam" id="PF14349">
    <property type="entry name" value="SprA_N"/>
    <property type="match status" value="2"/>
</dbReference>
<dbReference type="RefSeq" id="WP_234989561.1">
    <property type="nucleotide sequence ID" value="NZ_FUXE01000010.1"/>
</dbReference>
<protein>
    <submittedName>
        <fullName evidence="3">Protein involved in gliding motility SprA</fullName>
    </submittedName>
</protein>
<evidence type="ECO:0000259" key="2">
    <source>
        <dbReference type="Pfam" id="PF14349"/>
    </source>
</evidence>
<proteinExistence type="predicted"/>
<feature type="domain" description="Gliding motility protein SprA N-terminal" evidence="2">
    <location>
        <begin position="1095"/>
        <end position="1622"/>
    </location>
</feature>
<keyword evidence="4" id="KW-1185">Reference proteome</keyword>
<feature type="compositionally biased region" description="Basic and acidic residues" evidence="1">
    <location>
        <begin position="1459"/>
        <end position="1479"/>
    </location>
</feature>
<evidence type="ECO:0000313" key="4">
    <source>
        <dbReference type="Proteomes" id="UP000190121"/>
    </source>
</evidence>
<dbReference type="NCBIfam" id="TIGR04189">
    <property type="entry name" value="surface_SprA"/>
    <property type="match status" value="1"/>
</dbReference>
<reference evidence="4" key="1">
    <citation type="submission" date="2017-02" db="EMBL/GenBank/DDBJ databases">
        <authorList>
            <person name="Varghese N."/>
            <person name="Submissions S."/>
        </authorList>
    </citation>
    <scope>NUCLEOTIDE SEQUENCE [LARGE SCALE GENOMIC DNA]</scope>
    <source>
        <strain evidence="4">ATCC 51356</strain>
    </source>
</reference>